<dbReference type="PANTHER" id="PTHR46856:SF3">
    <property type="entry name" value="PX DOMAIN-CONTAINING PROTEIN EREX"/>
    <property type="match status" value="1"/>
</dbReference>
<evidence type="ECO:0000256" key="1">
    <source>
        <dbReference type="ARBA" id="ARBA00004481"/>
    </source>
</evidence>
<evidence type="ECO:0000256" key="10">
    <source>
        <dbReference type="SAM" id="Coils"/>
    </source>
</evidence>
<keyword evidence="6" id="KW-0653">Protein transport</keyword>
<evidence type="ECO:0000256" key="11">
    <source>
        <dbReference type="SAM" id="MobiDB-lite"/>
    </source>
</evidence>
<dbReference type="InterPro" id="IPR036871">
    <property type="entry name" value="PX_dom_sf"/>
</dbReference>
<keyword evidence="3" id="KW-0813">Transport</keyword>
<evidence type="ECO:0000256" key="4">
    <source>
        <dbReference type="ARBA" id="ARBA00022490"/>
    </source>
</evidence>
<comment type="function">
    <text evidence="9">Acts as an effector of RABF2A and RABF2B. Involved in vacuolar transport of storage proteins. Regulates membrane trafficking to protein storage vacuoles (PSVs). Binds specifically to phosphatidylinositol 3-monophosphate (PtdIns3P).</text>
</comment>
<dbReference type="InterPro" id="IPR001683">
    <property type="entry name" value="PX_dom"/>
</dbReference>
<keyword evidence="8" id="KW-0472">Membrane</keyword>
<evidence type="ECO:0000256" key="7">
    <source>
        <dbReference type="ARBA" id="ARBA00023054"/>
    </source>
</evidence>
<evidence type="ECO:0000313" key="13">
    <source>
        <dbReference type="EMBL" id="KAD4889232.1"/>
    </source>
</evidence>
<dbReference type="SMART" id="SM00312">
    <property type="entry name" value="PX"/>
    <property type="match status" value="1"/>
</dbReference>
<name>A0A5N6NJI6_9ASTR</name>
<dbReference type="EMBL" id="SZYD01000011">
    <property type="protein sequence ID" value="KAD4889232.1"/>
    <property type="molecule type" value="Genomic_DNA"/>
</dbReference>
<keyword evidence="7 10" id="KW-0175">Coiled coil</keyword>
<dbReference type="GO" id="GO:0010008">
    <property type="term" value="C:endosome membrane"/>
    <property type="evidence" value="ECO:0007669"/>
    <property type="project" value="UniProtKB-SubCell"/>
</dbReference>
<dbReference type="PANTHER" id="PTHR46856">
    <property type="entry name" value="PX DOMAIN-CONTAINING PROTEIN EREL1-RELATED"/>
    <property type="match status" value="1"/>
</dbReference>
<dbReference type="FunFam" id="3.30.1520.10:FF:000060">
    <property type="entry name" value="Phox (PX) domain-containing protein"/>
    <property type="match status" value="1"/>
</dbReference>
<keyword evidence="4" id="KW-0963">Cytoplasm</keyword>
<evidence type="ECO:0000313" key="14">
    <source>
        <dbReference type="Proteomes" id="UP000326396"/>
    </source>
</evidence>
<comment type="caution">
    <text evidence="13">The sequence shown here is derived from an EMBL/GenBank/DDBJ whole genome shotgun (WGS) entry which is preliminary data.</text>
</comment>
<dbReference type="SUPFAM" id="SSF64268">
    <property type="entry name" value="PX domain"/>
    <property type="match status" value="1"/>
</dbReference>
<evidence type="ECO:0000256" key="3">
    <source>
        <dbReference type="ARBA" id="ARBA00022448"/>
    </source>
</evidence>
<feature type="coiled-coil region" evidence="10">
    <location>
        <begin position="267"/>
        <end position="350"/>
    </location>
</feature>
<feature type="domain" description="PX" evidence="12">
    <location>
        <begin position="95"/>
        <end position="212"/>
    </location>
</feature>
<dbReference type="GO" id="GO:0015031">
    <property type="term" value="P:protein transport"/>
    <property type="evidence" value="ECO:0007669"/>
    <property type="project" value="UniProtKB-KW"/>
</dbReference>
<reference evidence="13 14" key="1">
    <citation type="submission" date="2019-05" db="EMBL/GenBank/DDBJ databases">
        <title>Mikania micrantha, genome provides insights into the molecular mechanism of rapid growth.</title>
        <authorList>
            <person name="Liu B."/>
        </authorList>
    </citation>
    <scope>NUCLEOTIDE SEQUENCE [LARGE SCALE GENOMIC DNA]</scope>
    <source>
        <strain evidence="13">NLD-2019</strain>
        <tissue evidence="13">Leaf</tissue>
    </source>
</reference>
<dbReference type="InterPro" id="IPR044588">
    <property type="entry name" value="EREX-like"/>
</dbReference>
<evidence type="ECO:0000256" key="2">
    <source>
        <dbReference type="ARBA" id="ARBA00004514"/>
    </source>
</evidence>
<proteinExistence type="predicted"/>
<dbReference type="AlphaFoldDB" id="A0A5N6NJI6"/>
<evidence type="ECO:0000256" key="9">
    <source>
        <dbReference type="ARBA" id="ARBA00055681"/>
    </source>
</evidence>
<dbReference type="PROSITE" id="PS50195">
    <property type="entry name" value="PX"/>
    <property type="match status" value="1"/>
</dbReference>
<feature type="region of interest" description="Disordered" evidence="11">
    <location>
        <begin position="42"/>
        <end position="64"/>
    </location>
</feature>
<keyword evidence="14" id="KW-1185">Reference proteome</keyword>
<evidence type="ECO:0000256" key="6">
    <source>
        <dbReference type="ARBA" id="ARBA00022927"/>
    </source>
</evidence>
<dbReference type="GO" id="GO:0005829">
    <property type="term" value="C:cytosol"/>
    <property type="evidence" value="ECO:0007669"/>
    <property type="project" value="UniProtKB-SubCell"/>
</dbReference>
<dbReference type="OrthoDB" id="76516at2759"/>
<organism evidence="13 14">
    <name type="scientific">Mikania micrantha</name>
    <name type="common">bitter vine</name>
    <dbReference type="NCBI Taxonomy" id="192012"/>
    <lineage>
        <taxon>Eukaryota</taxon>
        <taxon>Viridiplantae</taxon>
        <taxon>Streptophyta</taxon>
        <taxon>Embryophyta</taxon>
        <taxon>Tracheophyta</taxon>
        <taxon>Spermatophyta</taxon>
        <taxon>Magnoliopsida</taxon>
        <taxon>eudicotyledons</taxon>
        <taxon>Gunneridae</taxon>
        <taxon>Pentapetalae</taxon>
        <taxon>asterids</taxon>
        <taxon>campanulids</taxon>
        <taxon>Asterales</taxon>
        <taxon>Asteraceae</taxon>
        <taxon>Asteroideae</taxon>
        <taxon>Heliantheae alliance</taxon>
        <taxon>Eupatorieae</taxon>
        <taxon>Mikania</taxon>
    </lineage>
</organism>
<evidence type="ECO:0000259" key="12">
    <source>
        <dbReference type="PROSITE" id="PS50195"/>
    </source>
</evidence>
<sequence>MSMYGLDASFYDYGFSDLAITGSVYRNPITAAIEYDDEPYFRRRPPIRPMPPSSPPEHRHDGTSPLPLGMDWSLPPRVWEGRNTVWPHDSNKKWSYCVTVPSWSIMQSASGSDTVFFKVQIGIQSPEGITSTNEVLRRFNEFLKLHSELKKEFPKKNLPPAPPKKLTKMKSKTFLEERRCALEVWMEKLLSDINVSRTALVAIFLELEAAARKSYSELNLHGSASNHVASDLFLSNATLESDLDNNCTNETSVHKNYVEPSIERERSSSIQRDLEELAKKCVELELRLTIEQDARAYAESITATTIQQNEMLKKELDDAKKQVKSLETSHSELKQELNKCLKDKVELENRKQDKQPEMMKNEVAEEDTVMANEIILVLRFAAHPRTEIDTLTADLLWWCRPLRNGPLTIDRRWSFRQPVLLVLIDGGIKKGWKRTRSYLGCRTPELIDGGGGVMRRLESSRWWWYA</sequence>
<keyword evidence="5" id="KW-0967">Endosome</keyword>
<comment type="subcellular location">
    <subcellularLocation>
        <location evidence="2">Cytoplasm</location>
        <location evidence="2">Cytosol</location>
    </subcellularLocation>
    <subcellularLocation>
        <location evidence="1">Endosome membrane</location>
        <topology evidence="1">Peripheral membrane protein</topology>
    </subcellularLocation>
</comment>
<dbReference type="GO" id="GO:0035091">
    <property type="term" value="F:phosphatidylinositol binding"/>
    <property type="evidence" value="ECO:0007669"/>
    <property type="project" value="InterPro"/>
</dbReference>
<dbReference type="Proteomes" id="UP000326396">
    <property type="component" value="Linkage Group LG19"/>
</dbReference>
<dbReference type="Pfam" id="PF00787">
    <property type="entry name" value="PX"/>
    <property type="match status" value="1"/>
</dbReference>
<dbReference type="Gene3D" id="3.30.1520.10">
    <property type="entry name" value="Phox-like domain"/>
    <property type="match status" value="1"/>
</dbReference>
<protein>
    <recommendedName>
        <fullName evidence="12">PX domain-containing protein</fullName>
    </recommendedName>
</protein>
<evidence type="ECO:0000256" key="5">
    <source>
        <dbReference type="ARBA" id="ARBA00022753"/>
    </source>
</evidence>
<gene>
    <name evidence="13" type="ORF">E3N88_21305</name>
</gene>
<accession>A0A5N6NJI6</accession>
<evidence type="ECO:0000256" key="8">
    <source>
        <dbReference type="ARBA" id="ARBA00023136"/>
    </source>
</evidence>